<dbReference type="RefSeq" id="WP_131032604.1">
    <property type="nucleotide sequence ID" value="NZ_SIXF01000050.1"/>
</dbReference>
<dbReference type="Proteomes" id="UP000291819">
    <property type="component" value="Unassembled WGS sequence"/>
</dbReference>
<keyword evidence="2" id="KW-1185">Reference proteome</keyword>
<dbReference type="OrthoDB" id="796745at2"/>
<proteinExistence type="predicted"/>
<dbReference type="AlphaFoldDB" id="A0A4Q9H5N1"/>
<dbReference type="EMBL" id="SIXF01000050">
    <property type="protein sequence ID" value="TBO36375.1"/>
    <property type="molecule type" value="Genomic_DNA"/>
</dbReference>
<comment type="caution">
    <text evidence="1">The sequence shown here is derived from an EMBL/GenBank/DDBJ whole genome shotgun (WGS) entry which is preliminary data.</text>
</comment>
<evidence type="ECO:0000313" key="2">
    <source>
        <dbReference type="Proteomes" id="UP000291819"/>
    </source>
</evidence>
<evidence type="ECO:0000313" key="1">
    <source>
        <dbReference type="EMBL" id="TBO36375.1"/>
    </source>
</evidence>
<protein>
    <submittedName>
        <fullName evidence="1">Uncharacterized protein</fullName>
    </submittedName>
</protein>
<name>A0A4Q9H5N1_9SPHI</name>
<organism evidence="1 2">
    <name type="scientific">Pedobacter kyonggii</name>
    <dbReference type="NCBI Taxonomy" id="1926871"/>
    <lineage>
        <taxon>Bacteria</taxon>
        <taxon>Pseudomonadati</taxon>
        <taxon>Bacteroidota</taxon>
        <taxon>Sphingobacteriia</taxon>
        <taxon>Sphingobacteriales</taxon>
        <taxon>Sphingobacteriaceae</taxon>
        <taxon>Pedobacter</taxon>
    </lineage>
</organism>
<gene>
    <name evidence="1" type="ORF">EYS08_24895</name>
</gene>
<reference evidence="1 2" key="1">
    <citation type="submission" date="2019-02" db="EMBL/GenBank/DDBJ databases">
        <title>Pedobacter kyonggii whole genome sequence analysis.</title>
        <authorList>
            <person name="Dahal R.H."/>
        </authorList>
    </citation>
    <scope>NUCLEOTIDE SEQUENCE [LARGE SCALE GENOMIC DNA]</scope>
    <source>
        <strain evidence="1 2">K-4-11-1</strain>
    </source>
</reference>
<accession>A0A4Q9H5N1</accession>
<sequence>MSYIYTVSDLFYKDYSIKAVLGDNPHITDKRDSGKFNRFERYEVLDLINAVARHQNFTTKKQSRLIELLIRVDLPTQFAYDRAGALSWLVFNYKDFHIVPEHPAAKV</sequence>